<dbReference type="PROSITE" id="PS50931">
    <property type="entry name" value="HTH_LYSR"/>
    <property type="match status" value="1"/>
</dbReference>
<evidence type="ECO:0000256" key="3">
    <source>
        <dbReference type="ARBA" id="ARBA00023125"/>
    </source>
</evidence>
<proteinExistence type="inferred from homology"/>
<dbReference type="InterPro" id="IPR058163">
    <property type="entry name" value="LysR-type_TF_proteobact-type"/>
</dbReference>
<dbReference type="PANTHER" id="PTHR30537:SF5">
    <property type="entry name" value="HTH-TYPE TRANSCRIPTIONAL ACTIVATOR TTDR-RELATED"/>
    <property type="match status" value="1"/>
</dbReference>
<keyword evidence="2" id="KW-0805">Transcription regulation</keyword>
<name>A0A892IDF1_9BURK</name>
<dbReference type="SUPFAM" id="SSF46785">
    <property type="entry name" value="Winged helix' DNA-binding domain"/>
    <property type="match status" value="1"/>
</dbReference>
<dbReference type="FunFam" id="1.10.10.10:FF:000001">
    <property type="entry name" value="LysR family transcriptional regulator"/>
    <property type="match status" value="1"/>
</dbReference>
<dbReference type="InterPro" id="IPR036388">
    <property type="entry name" value="WH-like_DNA-bd_sf"/>
</dbReference>
<dbReference type="InterPro" id="IPR036390">
    <property type="entry name" value="WH_DNA-bd_sf"/>
</dbReference>
<keyword evidence="4" id="KW-0804">Transcription</keyword>
<dbReference type="Gene3D" id="1.10.10.10">
    <property type="entry name" value="Winged helix-like DNA-binding domain superfamily/Winged helix DNA-binding domain"/>
    <property type="match status" value="1"/>
</dbReference>
<dbReference type="GO" id="GO:0003700">
    <property type="term" value="F:DNA-binding transcription factor activity"/>
    <property type="evidence" value="ECO:0007669"/>
    <property type="project" value="InterPro"/>
</dbReference>
<organism evidence="6 7">
    <name type="scientific">Burkholderia dolosa</name>
    <dbReference type="NCBI Taxonomy" id="152500"/>
    <lineage>
        <taxon>Bacteria</taxon>
        <taxon>Pseudomonadati</taxon>
        <taxon>Pseudomonadota</taxon>
        <taxon>Betaproteobacteria</taxon>
        <taxon>Burkholderiales</taxon>
        <taxon>Burkholderiaceae</taxon>
        <taxon>Burkholderia</taxon>
        <taxon>Burkholderia cepacia complex</taxon>
    </lineage>
</organism>
<dbReference type="AlphaFoldDB" id="A0A892IDF1"/>
<gene>
    <name evidence="6" type="ORF">I6K02_28205</name>
</gene>
<dbReference type="Proteomes" id="UP000625568">
    <property type="component" value="Chromosome 3"/>
</dbReference>
<dbReference type="GO" id="GO:0003677">
    <property type="term" value="F:DNA binding"/>
    <property type="evidence" value="ECO:0007669"/>
    <property type="project" value="UniProtKB-KW"/>
</dbReference>
<dbReference type="InterPro" id="IPR000847">
    <property type="entry name" value="LysR_HTH_N"/>
</dbReference>
<evidence type="ECO:0000256" key="4">
    <source>
        <dbReference type="ARBA" id="ARBA00023163"/>
    </source>
</evidence>
<keyword evidence="3" id="KW-0238">DNA-binding</keyword>
<comment type="similarity">
    <text evidence="1">Belongs to the LysR transcriptional regulatory family.</text>
</comment>
<evidence type="ECO:0000313" key="7">
    <source>
        <dbReference type="Proteomes" id="UP000625568"/>
    </source>
</evidence>
<evidence type="ECO:0000313" key="6">
    <source>
        <dbReference type="EMBL" id="QRO80996.1"/>
    </source>
</evidence>
<dbReference type="PANTHER" id="PTHR30537">
    <property type="entry name" value="HTH-TYPE TRANSCRIPTIONAL REGULATOR"/>
    <property type="match status" value="1"/>
</dbReference>
<sequence>MTDNRLRERDDIADPLAISFTTSYAGIVSFLAVADEGGFARAGDRLGIGRSSVSRNIQRLEAQLGVQLFVRTTRSTVLTREGAHFYEHCRSGLGRIAQALQCVHALRDGSGCDRADIESPPQPCEYAGDVPDRACADDARLIARRVMSDTLEQQA</sequence>
<evidence type="ECO:0000256" key="2">
    <source>
        <dbReference type="ARBA" id="ARBA00023015"/>
    </source>
</evidence>
<dbReference type="EMBL" id="CP069484">
    <property type="protein sequence ID" value="QRO80996.1"/>
    <property type="molecule type" value="Genomic_DNA"/>
</dbReference>
<accession>A0A892IDF1</accession>
<evidence type="ECO:0000256" key="1">
    <source>
        <dbReference type="ARBA" id="ARBA00009437"/>
    </source>
</evidence>
<dbReference type="PRINTS" id="PR00039">
    <property type="entry name" value="HTHLYSR"/>
</dbReference>
<keyword evidence="7" id="KW-1185">Reference proteome</keyword>
<evidence type="ECO:0000259" key="5">
    <source>
        <dbReference type="PROSITE" id="PS50931"/>
    </source>
</evidence>
<feature type="domain" description="HTH lysR-type" evidence="5">
    <location>
        <begin position="22"/>
        <end position="79"/>
    </location>
</feature>
<dbReference type="Pfam" id="PF00126">
    <property type="entry name" value="HTH_1"/>
    <property type="match status" value="1"/>
</dbReference>
<protein>
    <submittedName>
        <fullName evidence="6">LysR family transcriptional regulator</fullName>
    </submittedName>
</protein>
<reference evidence="6 7" key="1">
    <citation type="submission" date="2021-02" db="EMBL/GenBank/DDBJ databases">
        <title>FDA dAtabase for Regulatory Grade micrObial Sequences (FDA-ARGOS): Supporting development and validation of Infectious Disease Dx tests.</title>
        <authorList>
            <person name="Minogue T."/>
            <person name="Wolcott M."/>
            <person name="Wasieloski L."/>
            <person name="Aguilar W."/>
            <person name="Moore D."/>
            <person name="Jaissle J."/>
            <person name="Tallon L."/>
            <person name="Sadzewicz L."/>
            <person name="Zhao X."/>
            <person name="Boylan J."/>
            <person name="Ott S."/>
            <person name="Bowen H."/>
            <person name="Vavikolanu K."/>
            <person name="Mehta A."/>
            <person name="Aluvathingal J."/>
            <person name="Nadendla S."/>
            <person name="Yan Y."/>
            <person name="Sichtig H."/>
        </authorList>
    </citation>
    <scope>NUCLEOTIDE SEQUENCE [LARGE SCALE GENOMIC DNA]</scope>
    <source>
        <strain evidence="6 7">FDAARGOS_1272</strain>
    </source>
</reference>